<evidence type="ECO:0000313" key="1">
    <source>
        <dbReference type="Proteomes" id="UP000887578"/>
    </source>
</evidence>
<proteinExistence type="predicted"/>
<sequence length="232" mass="26971">MELQSLSIAANLYIPVTFLDKLFTNLSSTLKNVTIPNRWLSSTFRDAFNLDSLTILNASEHLPMFCCKTKSLTIDNMKLFLKHDVFVARRRKLSPALSLINQLNLDHYQVSPEQLGETYWNEVLRNEFSEAMKYFSLIESIKYNIPMTVGIDIRKTIASYNEFIKEAVKIPPKFVLSFYKFNLMFTFPTFDEYKQLCEGFEYDESIKNCYCFCKNVQSGGSESTLLEIQFPK</sequence>
<reference evidence="2" key="1">
    <citation type="submission" date="2022-11" db="UniProtKB">
        <authorList>
            <consortium name="WormBaseParasite"/>
        </authorList>
    </citation>
    <scope>IDENTIFICATION</scope>
</reference>
<dbReference type="AlphaFoldDB" id="A0A914QCS6"/>
<evidence type="ECO:0000313" key="2">
    <source>
        <dbReference type="WBParaSite" id="PDA_v2.g24972.t1"/>
    </source>
</evidence>
<accession>A0A914QCS6</accession>
<protein>
    <submittedName>
        <fullName evidence="2">Uncharacterized protein</fullName>
    </submittedName>
</protein>
<name>A0A914QCS6_9BILA</name>
<dbReference type="WBParaSite" id="PDA_v2.g24972.t1">
    <property type="protein sequence ID" value="PDA_v2.g24972.t1"/>
    <property type="gene ID" value="PDA_v2.g24972"/>
</dbReference>
<organism evidence="1 2">
    <name type="scientific">Panagrolaimus davidi</name>
    <dbReference type="NCBI Taxonomy" id="227884"/>
    <lineage>
        <taxon>Eukaryota</taxon>
        <taxon>Metazoa</taxon>
        <taxon>Ecdysozoa</taxon>
        <taxon>Nematoda</taxon>
        <taxon>Chromadorea</taxon>
        <taxon>Rhabditida</taxon>
        <taxon>Tylenchina</taxon>
        <taxon>Panagrolaimomorpha</taxon>
        <taxon>Panagrolaimoidea</taxon>
        <taxon>Panagrolaimidae</taxon>
        <taxon>Panagrolaimus</taxon>
    </lineage>
</organism>
<keyword evidence="1" id="KW-1185">Reference proteome</keyword>
<dbReference type="Proteomes" id="UP000887578">
    <property type="component" value="Unplaced"/>
</dbReference>